<evidence type="ECO:0000313" key="6">
    <source>
        <dbReference type="EMBL" id="KAJ3256766.1"/>
    </source>
</evidence>
<dbReference type="GO" id="GO:0005737">
    <property type="term" value="C:cytoplasm"/>
    <property type="evidence" value="ECO:0007669"/>
    <property type="project" value="TreeGrafter"/>
</dbReference>
<dbReference type="Proteomes" id="UP001210925">
    <property type="component" value="Unassembled WGS sequence"/>
</dbReference>
<dbReference type="InterPro" id="IPR000719">
    <property type="entry name" value="Prot_kinase_dom"/>
</dbReference>
<feature type="compositionally biased region" description="Basic and acidic residues" evidence="3">
    <location>
        <begin position="836"/>
        <end position="848"/>
    </location>
</feature>
<organism evidence="6 7">
    <name type="scientific">Boothiomyces macroporosus</name>
    <dbReference type="NCBI Taxonomy" id="261099"/>
    <lineage>
        <taxon>Eukaryota</taxon>
        <taxon>Fungi</taxon>
        <taxon>Fungi incertae sedis</taxon>
        <taxon>Chytridiomycota</taxon>
        <taxon>Chytridiomycota incertae sedis</taxon>
        <taxon>Chytridiomycetes</taxon>
        <taxon>Rhizophydiales</taxon>
        <taxon>Terramycetaceae</taxon>
        <taxon>Boothiomyces</taxon>
    </lineage>
</organism>
<dbReference type="PANTHER" id="PTHR48012:SF2">
    <property type="entry name" value="STERILE20-LIKE KINASE, ISOFORM B"/>
    <property type="match status" value="1"/>
</dbReference>
<dbReference type="Pfam" id="PF00780">
    <property type="entry name" value="CNH"/>
    <property type="match status" value="1"/>
</dbReference>
<feature type="domain" description="Protein kinase" evidence="4">
    <location>
        <begin position="1"/>
        <end position="267"/>
    </location>
</feature>
<dbReference type="PROSITE" id="PS50011">
    <property type="entry name" value="PROTEIN_KINASE_DOM"/>
    <property type="match status" value="1"/>
</dbReference>
<evidence type="ECO:0000259" key="4">
    <source>
        <dbReference type="PROSITE" id="PS50011"/>
    </source>
</evidence>
<evidence type="ECO:0000256" key="2">
    <source>
        <dbReference type="ARBA" id="ARBA00022840"/>
    </source>
</evidence>
<keyword evidence="1" id="KW-0547">Nucleotide-binding</keyword>
<feature type="compositionally biased region" description="Polar residues" evidence="3">
    <location>
        <begin position="875"/>
        <end position="902"/>
    </location>
</feature>
<name>A0AAD5UFL5_9FUNG</name>
<feature type="compositionally biased region" description="Basic and acidic residues" evidence="3">
    <location>
        <begin position="1129"/>
        <end position="1151"/>
    </location>
</feature>
<dbReference type="InterPro" id="IPR050629">
    <property type="entry name" value="STE20/SPS1-PAK"/>
</dbReference>
<evidence type="ECO:0000259" key="5">
    <source>
        <dbReference type="PROSITE" id="PS50219"/>
    </source>
</evidence>
<evidence type="ECO:0000256" key="3">
    <source>
        <dbReference type="SAM" id="MobiDB-lite"/>
    </source>
</evidence>
<feature type="compositionally biased region" description="Polar residues" evidence="3">
    <location>
        <begin position="944"/>
        <end position="957"/>
    </location>
</feature>
<feature type="compositionally biased region" description="Basic and acidic residues" evidence="3">
    <location>
        <begin position="864"/>
        <end position="874"/>
    </location>
</feature>
<accession>A0AAD5UFL5</accession>
<proteinExistence type="predicted"/>
<feature type="compositionally biased region" description="Pro residues" evidence="3">
    <location>
        <begin position="1054"/>
        <end position="1071"/>
    </location>
</feature>
<dbReference type="InterPro" id="IPR008271">
    <property type="entry name" value="Ser/Thr_kinase_AS"/>
</dbReference>
<feature type="compositionally biased region" description="Basic and acidic residues" evidence="3">
    <location>
        <begin position="1218"/>
        <end position="1236"/>
    </location>
</feature>
<dbReference type="SMART" id="SM00036">
    <property type="entry name" value="CNH"/>
    <property type="match status" value="1"/>
</dbReference>
<dbReference type="AlphaFoldDB" id="A0AAD5UFL5"/>
<dbReference type="PROSITE" id="PS00108">
    <property type="entry name" value="PROTEIN_KINASE_ST"/>
    <property type="match status" value="1"/>
</dbReference>
<dbReference type="InterPro" id="IPR001180">
    <property type="entry name" value="CNH_dom"/>
</dbReference>
<gene>
    <name evidence="6" type="ORF">HK103_005139</name>
</gene>
<feature type="compositionally biased region" description="Basic and acidic residues" evidence="3">
    <location>
        <begin position="1032"/>
        <end position="1046"/>
    </location>
</feature>
<reference evidence="6" key="1">
    <citation type="submission" date="2020-05" db="EMBL/GenBank/DDBJ databases">
        <title>Phylogenomic resolution of chytrid fungi.</title>
        <authorList>
            <person name="Stajich J.E."/>
            <person name="Amses K."/>
            <person name="Simmons R."/>
            <person name="Seto K."/>
            <person name="Myers J."/>
            <person name="Bonds A."/>
            <person name="Quandt C.A."/>
            <person name="Barry K."/>
            <person name="Liu P."/>
            <person name="Grigoriev I."/>
            <person name="Longcore J.E."/>
            <person name="James T.Y."/>
        </authorList>
    </citation>
    <scope>NUCLEOTIDE SEQUENCE</scope>
    <source>
        <strain evidence="6">PLAUS21</strain>
    </source>
</reference>
<dbReference type="Gene3D" id="1.10.510.10">
    <property type="entry name" value="Transferase(Phosphotransferase) domain 1"/>
    <property type="match status" value="1"/>
</dbReference>
<dbReference type="PANTHER" id="PTHR48012">
    <property type="entry name" value="STERILE20-LIKE KINASE, ISOFORM B-RELATED"/>
    <property type="match status" value="1"/>
</dbReference>
<dbReference type="InterPro" id="IPR011009">
    <property type="entry name" value="Kinase-like_dom_sf"/>
</dbReference>
<sequence length="1259" mass="142413">MSIAQYARDFPILKTMQNPRGQAKLLKENEIVAIKVVFLKEDEIKETLLEMEILEKCVHPNITRFHQCFLKGLDLWIAMEFCGAGAVDSVYKALKKPLPEDAISAIIYETVLALEYLHTKVGLIHRDIKSGNLLLTESGQVKLADFGVSAMLKSVGGRANTFIGTPYWMAPEVIMCDPDNPKSGSASYSDRSDIWSIGITVIEVAEKNPPLCDIHPMQALNLIPKTNIGLAKPKNFSKQLVDFVAFCLEKNPEKRPSATECLKHPFLAPSATADREQILTLLVDKVKNIREKKKLGIEIVDEDEDFTRDQSQIPPKAIQETIKNAQKAQESLAQQEQGFQGHVNQEFPTPPSFSDFPNLENKIQDGVAPVFDPIALTSLTTEVNTASFLDGQYILLGTEKGMAYLNIMKPAMKIPVILIHNVRFKQIEILPEYNALIGLSGKHDQIRQYSLSSIRRLILFNEGNAASLIAKTDTIVPLPDVVLGGNETPSNEYSYLHTEDNVDEATLVSRWTNDFIKIIGTKDTKEFYIEQTESTAFLITFGAGIVLFRWAAEPYKKFMKIKEFWVPEQPKFVSFAQDGLEITDIFLGYSSELNRVSVATSKVTTINTHKEMKTKGFGSTRWQSILQIPYSDAKLSEVLRENARASGTSIRKLAAVNGPTLKRQPTMQQRYFLGTYHRMTKVVDENGHPMVGASVGGWQKGVVWSDPPVEQILRPLQTVASVGKNNIEIVDWKSAELRQRLTVGSSGTFKVFSNKHGQTLIGVEKKKQGILLYWMRESSEPPRVVGALLAKVIMEQQPQGYDLKAQSPITNEPKIDNKLKRLAINPGETFDQQFGIDKDLPERPHEGFDNQPRFIQSNVEPDNDTGRNQEERLKSPSSESFQKAPQMKQPSAVSLGNSSLSTPLPPRDSPAVSPNNQIYNLPKPGEFNRPDSPAAKAELERKTSNSSINNVPSNQYRPPSAGPPRVTSPDGYDPRYRPRPPVEDRMFVRQDRPSEGYYRPPPEGYIRPPQEGFIRPPQEGFIRSPQEGFARPPHDGFRPPIDDPRYHGYRPNSPSMPRPYPPGPNARPLPRPDPRYMQGPPPPSFDPRYRPHAIDNRSMSVSSDGYDHPDPRFHNRPPMDPRYQQRPPMDPRDPRFPQRPPMDPRDPRYQDPRFQPRPPMDPRDPRFQQRPPMDPRYQQRPPYERPPFDGRPNFDNSRGPSFDGNRGGFSPPPPRPGYDPRRPPFERDPRDMRPPQDPRYAYRPPMDPRDRFDPAPPGN</sequence>
<dbReference type="EMBL" id="JADGKB010000046">
    <property type="protein sequence ID" value="KAJ3256766.1"/>
    <property type="molecule type" value="Genomic_DNA"/>
</dbReference>
<dbReference type="PROSITE" id="PS50219">
    <property type="entry name" value="CNH"/>
    <property type="match status" value="1"/>
</dbReference>
<dbReference type="SUPFAM" id="SSF56112">
    <property type="entry name" value="Protein kinase-like (PK-like)"/>
    <property type="match status" value="1"/>
</dbReference>
<evidence type="ECO:0000256" key="1">
    <source>
        <dbReference type="ARBA" id="ARBA00022741"/>
    </source>
</evidence>
<comment type="caution">
    <text evidence="6">The sequence shown here is derived from an EMBL/GenBank/DDBJ whole genome shotgun (WGS) entry which is preliminary data.</text>
</comment>
<feature type="compositionally biased region" description="Basic and acidic residues" evidence="3">
    <location>
        <begin position="1105"/>
        <end position="1119"/>
    </location>
</feature>
<dbReference type="Pfam" id="PF00069">
    <property type="entry name" value="Pkinase"/>
    <property type="match status" value="1"/>
</dbReference>
<dbReference type="GO" id="GO:0005524">
    <property type="term" value="F:ATP binding"/>
    <property type="evidence" value="ECO:0007669"/>
    <property type="project" value="UniProtKB-KW"/>
</dbReference>
<keyword evidence="7" id="KW-1185">Reference proteome</keyword>
<keyword evidence="2" id="KW-0067">ATP-binding</keyword>
<feature type="compositionally biased region" description="Basic and acidic residues" evidence="3">
    <location>
        <begin position="972"/>
        <end position="994"/>
    </location>
</feature>
<feature type="domain" description="CNH" evidence="5">
    <location>
        <begin position="380"/>
        <end position="756"/>
    </location>
</feature>
<feature type="compositionally biased region" description="Low complexity" evidence="3">
    <location>
        <begin position="1168"/>
        <end position="1181"/>
    </location>
</feature>
<protein>
    <submittedName>
        <fullName evidence="6">Uncharacterized protein</fullName>
    </submittedName>
</protein>
<feature type="region of interest" description="Disordered" evidence="3">
    <location>
        <begin position="831"/>
        <end position="1259"/>
    </location>
</feature>
<dbReference type="GO" id="GO:0004674">
    <property type="term" value="F:protein serine/threonine kinase activity"/>
    <property type="evidence" value="ECO:0007669"/>
    <property type="project" value="TreeGrafter"/>
</dbReference>
<evidence type="ECO:0000313" key="7">
    <source>
        <dbReference type="Proteomes" id="UP001210925"/>
    </source>
</evidence>
<dbReference type="SMART" id="SM00220">
    <property type="entry name" value="S_TKc"/>
    <property type="match status" value="1"/>
</dbReference>